<sequence length="128" mass="14632">MNISFKRKIPIVIPHILVTPVHINNKTQYEKSPDPIRFNPQDPINNINNCYHEITHVQDVVQQDPVPMQDIQEITSISLITEESTQILTQDVEIPLNSAYTIAIPMDTSSSNNSVTKKKDQKQEKIKN</sequence>
<feature type="compositionally biased region" description="Basic and acidic residues" evidence="1">
    <location>
        <begin position="117"/>
        <end position="128"/>
    </location>
</feature>
<organism evidence="2 3">
    <name type="scientific">Glomus cerebriforme</name>
    <dbReference type="NCBI Taxonomy" id="658196"/>
    <lineage>
        <taxon>Eukaryota</taxon>
        <taxon>Fungi</taxon>
        <taxon>Fungi incertae sedis</taxon>
        <taxon>Mucoromycota</taxon>
        <taxon>Glomeromycotina</taxon>
        <taxon>Glomeromycetes</taxon>
        <taxon>Glomerales</taxon>
        <taxon>Glomeraceae</taxon>
        <taxon>Glomus</taxon>
    </lineage>
</organism>
<evidence type="ECO:0000313" key="2">
    <source>
        <dbReference type="EMBL" id="RIA95953.1"/>
    </source>
</evidence>
<dbReference type="Proteomes" id="UP000265703">
    <property type="component" value="Unassembled WGS sequence"/>
</dbReference>
<evidence type="ECO:0000313" key="3">
    <source>
        <dbReference type="Proteomes" id="UP000265703"/>
    </source>
</evidence>
<comment type="caution">
    <text evidence="2">The sequence shown here is derived from an EMBL/GenBank/DDBJ whole genome shotgun (WGS) entry which is preliminary data.</text>
</comment>
<evidence type="ECO:0000256" key="1">
    <source>
        <dbReference type="SAM" id="MobiDB-lite"/>
    </source>
</evidence>
<keyword evidence="3" id="KW-1185">Reference proteome</keyword>
<reference evidence="2 3" key="1">
    <citation type="submission" date="2018-06" db="EMBL/GenBank/DDBJ databases">
        <title>Comparative genomics reveals the genomic features of Rhizophagus irregularis, R. cerebriforme, R. diaphanum and Gigaspora rosea, and their symbiotic lifestyle signature.</title>
        <authorList>
            <person name="Morin E."/>
            <person name="San Clemente H."/>
            <person name="Chen E.C.H."/>
            <person name="De La Providencia I."/>
            <person name="Hainaut M."/>
            <person name="Kuo A."/>
            <person name="Kohler A."/>
            <person name="Murat C."/>
            <person name="Tang N."/>
            <person name="Roy S."/>
            <person name="Loubradou J."/>
            <person name="Henrissat B."/>
            <person name="Grigoriev I.V."/>
            <person name="Corradi N."/>
            <person name="Roux C."/>
            <person name="Martin F.M."/>
        </authorList>
    </citation>
    <scope>NUCLEOTIDE SEQUENCE [LARGE SCALE GENOMIC DNA]</scope>
    <source>
        <strain evidence="2 3">DAOM 227022</strain>
    </source>
</reference>
<feature type="region of interest" description="Disordered" evidence="1">
    <location>
        <begin position="105"/>
        <end position="128"/>
    </location>
</feature>
<accession>A0A397TCF5</accession>
<gene>
    <name evidence="2" type="ORF">C1645_816102</name>
</gene>
<dbReference type="EMBL" id="QKYT01000053">
    <property type="protein sequence ID" value="RIA95953.1"/>
    <property type="molecule type" value="Genomic_DNA"/>
</dbReference>
<name>A0A397TCF5_9GLOM</name>
<dbReference type="AlphaFoldDB" id="A0A397TCF5"/>
<protein>
    <submittedName>
        <fullName evidence="2">Uncharacterized protein</fullName>
    </submittedName>
</protein>
<proteinExistence type="predicted"/>